<evidence type="ECO:0000256" key="2">
    <source>
        <dbReference type="ARBA" id="ARBA00022525"/>
    </source>
</evidence>
<dbReference type="SMART" id="SM00180">
    <property type="entry name" value="EGF_Lam"/>
    <property type="match status" value="3"/>
</dbReference>
<sequence>MAPTAISLSNEDPRQRLKLLCSFSLLERSGSGASLVMSRLVLGQSSDVLGSSGFQVHGRCVCKHNTKGLNCEQCDSFFNDHPWRPAEGRSTNACKKCNCNNHSRKCHFDMAVYLSTRNTSGGVCDDCQHNTMGRNCELCKPFYYKDPTKDIRDSNMCKACDCDPDGSLNGGLCDAQDDPILGLIAGQCRCKDFVEGPRCDRCKSGFFGLSTGNFQGCRSKSSFKEIRN</sequence>
<keyword evidence="4" id="KW-0732">Signal</keyword>
<dbReference type="AlphaFoldDB" id="A0A2G9SK97"/>
<dbReference type="PANTHER" id="PTHR10574:SF36">
    <property type="entry name" value="LAMININ SUBUNIT BETA-2"/>
    <property type="match status" value="1"/>
</dbReference>
<evidence type="ECO:0000256" key="8">
    <source>
        <dbReference type="ARBA" id="ARBA00023292"/>
    </source>
</evidence>
<accession>A0A2G9SK97</accession>
<feature type="domain" description="Laminin EGF-like" evidence="10">
    <location>
        <begin position="97"/>
        <end position="159"/>
    </location>
</feature>
<evidence type="ECO:0000313" key="11">
    <source>
        <dbReference type="EMBL" id="PIO40538.1"/>
    </source>
</evidence>
<dbReference type="Gene3D" id="2.170.300.10">
    <property type="entry name" value="Tie2 ligand-binding domain superfamily"/>
    <property type="match status" value="2"/>
</dbReference>
<dbReference type="GO" id="GO:0034446">
    <property type="term" value="P:substrate adhesion-dependent cell spreading"/>
    <property type="evidence" value="ECO:0007669"/>
    <property type="project" value="TreeGrafter"/>
</dbReference>
<dbReference type="InterPro" id="IPR056863">
    <property type="entry name" value="LMN_ATRN_NET-like_EGF"/>
</dbReference>
<keyword evidence="6 9" id="KW-1015">Disulfide bond</keyword>
<comment type="subcellular location">
    <subcellularLocation>
        <location evidence="1">Secreted</location>
        <location evidence="1">Extracellular space</location>
        <location evidence="1">Extracellular matrix</location>
    </subcellularLocation>
</comment>
<evidence type="ECO:0000256" key="1">
    <source>
        <dbReference type="ARBA" id="ARBA00004498"/>
    </source>
</evidence>
<keyword evidence="7" id="KW-0325">Glycoprotein</keyword>
<dbReference type="InterPro" id="IPR050440">
    <property type="entry name" value="Laminin/Netrin_ECM"/>
</dbReference>
<evidence type="ECO:0000259" key="10">
    <source>
        <dbReference type="PROSITE" id="PS50027"/>
    </source>
</evidence>
<name>A0A2G9SK97_AQUCT</name>
<proteinExistence type="predicted"/>
<evidence type="ECO:0000256" key="7">
    <source>
        <dbReference type="ARBA" id="ARBA00023180"/>
    </source>
</evidence>
<dbReference type="PANTHER" id="PTHR10574">
    <property type="entry name" value="NETRIN/LAMININ-RELATED"/>
    <property type="match status" value="1"/>
</dbReference>
<feature type="domain" description="Laminin EGF-like" evidence="10">
    <location>
        <begin position="160"/>
        <end position="219"/>
    </location>
</feature>
<dbReference type="PROSITE" id="PS01248">
    <property type="entry name" value="EGF_LAM_1"/>
    <property type="match status" value="1"/>
</dbReference>
<feature type="disulfide bond" evidence="9">
    <location>
        <begin position="190"/>
        <end position="199"/>
    </location>
</feature>
<evidence type="ECO:0000313" key="12">
    <source>
        <dbReference type="Proteomes" id="UP000228934"/>
    </source>
</evidence>
<evidence type="ECO:0000256" key="3">
    <source>
        <dbReference type="ARBA" id="ARBA00022530"/>
    </source>
</evidence>
<dbReference type="CDD" id="cd00055">
    <property type="entry name" value="EGF_Lam"/>
    <property type="match status" value="3"/>
</dbReference>
<dbReference type="EMBL" id="KV923642">
    <property type="protein sequence ID" value="PIO40538.1"/>
    <property type="molecule type" value="Genomic_DNA"/>
</dbReference>
<reference evidence="12" key="1">
    <citation type="journal article" date="2017" name="Nat. Commun.">
        <title>The North American bullfrog draft genome provides insight into hormonal regulation of long noncoding RNA.</title>
        <authorList>
            <person name="Hammond S.A."/>
            <person name="Warren R.L."/>
            <person name="Vandervalk B.P."/>
            <person name="Kucuk E."/>
            <person name="Khan H."/>
            <person name="Gibb E.A."/>
            <person name="Pandoh P."/>
            <person name="Kirk H."/>
            <person name="Zhao Y."/>
            <person name="Jones M."/>
            <person name="Mungall A.J."/>
            <person name="Coope R."/>
            <person name="Pleasance S."/>
            <person name="Moore R.A."/>
            <person name="Holt R.A."/>
            <person name="Round J.M."/>
            <person name="Ohora S."/>
            <person name="Walle B.V."/>
            <person name="Veldhoen N."/>
            <person name="Helbing C.C."/>
            <person name="Birol I."/>
        </authorList>
    </citation>
    <scope>NUCLEOTIDE SEQUENCE [LARGE SCALE GENOMIC DNA]</scope>
</reference>
<dbReference type="GO" id="GO:0009888">
    <property type="term" value="P:tissue development"/>
    <property type="evidence" value="ECO:0007669"/>
    <property type="project" value="TreeGrafter"/>
</dbReference>
<dbReference type="Proteomes" id="UP000228934">
    <property type="component" value="Unassembled WGS sequence"/>
</dbReference>
<feature type="disulfide bond" evidence="9">
    <location>
        <begin position="127"/>
        <end position="136"/>
    </location>
</feature>
<dbReference type="FunFam" id="2.170.300.10:FF:000001">
    <property type="entry name" value="Laminin subunit beta-1"/>
    <property type="match status" value="1"/>
</dbReference>
<evidence type="ECO:0000256" key="4">
    <source>
        <dbReference type="ARBA" id="ARBA00022729"/>
    </source>
</evidence>
<evidence type="ECO:0000256" key="9">
    <source>
        <dbReference type="PROSITE-ProRule" id="PRU00460"/>
    </source>
</evidence>
<evidence type="ECO:0000256" key="6">
    <source>
        <dbReference type="ARBA" id="ARBA00023157"/>
    </source>
</evidence>
<keyword evidence="2" id="KW-0964">Secreted</keyword>
<dbReference type="OrthoDB" id="5985440at2759"/>
<dbReference type="GO" id="GO:0043256">
    <property type="term" value="C:laminin complex"/>
    <property type="evidence" value="ECO:0007669"/>
    <property type="project" value="TreeGrafter"/>
</dbReference>
<dbReference type="Pfam" id="PF00053">
    <property type="entry name" value="EGF_laminin"/>
    <property type="match status" value="2"/>
</dbReference>
<organism evidence="11 12">
    <name type="scientific">Aquarana catesbeiana</name>
    <name type="common">American bullfrog</name>
    <name type="synonym">Rana catesbeiana</name>
    <dbReference type="NCBI Taxonomy" id="8400"/>
    <lineage>
        <taxon>Eukaryota</taxon>
        <taxon>Metazoa</taxon>
        <taxon>Chordata</taxon>
        <taxon>Craniata</taxon>
        <taxon>Vertebrata</taxon>
        <taxon>Euteleostomi</taxon>
        <taxon>Amphibia</taxon>
        <taxon>Batrachia</taxon>
        <taxon>Anura</taxon>
        <taxon>Neobatrachia</taxon>
        <taxon>Ranoidea</taxon>
        <taxon>Ranidae</taxon>
        <taxon>Aquarana</taxon>
    </lineage>
</organism>
<dbReference type="GO" id="GO:0070831">
    <property type="term" value="P:basement membrane assembly"/>
    <property type="evidence" value="ECO:0007669"/>
    <property type="project" value="TreeGrafter"/>
</dbReference>
<dbReference type="GO" id="GO:0016477">
    <property type="term" value="P:cell migration"/>
    <property type="evidence" value="ECO:0007669"/>
    <property type="project" value="TreeGrafter"/>
</dbReference>
<dbReference type="Pfam" id="PF24973">
    <property type="entry name" value="EGF_LMN_ATRN"/>
    <property type="match status" value="1"/>
</dbReference>
<dbReference type="GO" id="GO:0007411">
    <property type="term" value="P:axon guidance"/>
    <property type="evidence" value="ECO:0007669"/>
    <property type="project" value="TreeGrafter"/>
</dbReference>
<dbReference type="InterPro" id="IPR002049">
    <property type="entry name" value="LE_dom"/>
</dbReference>
<keyword evidence="3" id="KW-0272">Extracellular matrix</keyword>
<comment type="caution">
    <text evidence="9">Lacks conserved residue(s) required for the propagation of feature annotation.</text>
</comment>
<keyword evidence="12" id="KW-1185">Reference proteome</keyword>
<evidence type="ECO:0000256" key="5">
    <source>
        <dbReference type="ARBA" id="ARBA00022737"/>
    </source>
</evidence>
<dbReference type="GO" id="GO:0009887">
    <property type="term" value="P:animal organ morphogenesis"/>
    <property type="evidence" value="ECO:0007669"/>
    <property type="project" value="TreeGrafter"/>
</dbReference>
<gene>
    <name evidence="11" type="ORF">AB205_0034740</name>
</gene>
<keyword evidence="5" id="KW-0677">Repeat</keyword>
<dbReference type="PROSITE" id="PS50027">
    <property type="entry name" value="EGF_LAM_2"/>
    <property type="match status" value="2"/>
</dbReference>
<dbReference type="SUPFAM" id="SSF57196">
    <property type="entry name" value="EGF/Laminin"/>
    <property type="match status" value="3"/>
</dbReference>
<keyword evidence="8 9" id="KW-0424">Laminin EGF-like domain</keyword>
<protein>
    <recommendedName>
        <fullName evidence="10">Laminin EGF-like domain-containing protein</fullName>
    </recommendedName>
</protein>